<dbReference type="Pfam" id="PF00929">
    <property type="entry name" value="RNase_T"/>
    <property type="match status" value="1"/>
</dbReference>
<accession>K9GXP8</accession>
<dbReference type="SUPFAM" id="SSF53098">
    <property type="entry name" value="Ribonuclease H-like"/>
    <property type="match status" value="1"/>
</dbReference>
<reference evidence="2 3" key="1">
    <citation type="journal article" date="2013" name="Genome Announc.">
        <title>Draft Genome Sequence of an Alphaproteobacterium, Caenispirillum salinarum AK4(T), Isolated from a Solar Saltern.</title>
        <authorList>
            <person name="Khatri I."/>
            <person name="Singh A."/>
            <person name="Korpole S."/>
            <person name="Pinnaka A.K."/>
            <person name="Subramanian S."/>
        </authorList>
    </citation>
    <scope>NUCLEOTIDE SEQUENCE [LARGE SCALE GENOMIC DNA]</scope>
    <source>
        <strain evidence="2 3">AK4</strain>
    </source>
</reference>
<dbReference type="Gene3D" id="3.30.420.10">
    <property type="entry name" value="Ribonuclease H-like superfamily/Ribonuclease H"/>
    <property type="match status" value="1"/>
</dbReference>
<comment type="caution">
    <text evidence="2">The sequence shown here is derived from an EMBL/GenBank/DDBJ whole genome shotgun (WGS) entry which is preliminary data.</text>
</comment>
<proteinExistence type="predicted"/>
<evidence type="ECO:0000313" key="3">
    <source>
        <dbReference type="Proteomes" id="UP000009881"/>
    </source>
</evidence>
<dbReference type="GO" id="GO:0003676">
    <property type="term" value="F:nucleic acid binding"/>
    <property type="evidence" value="ECO:0007669"/>
    <property type="project" value="InterPro"/>
</dbReference>
<protein>
    <submittedName>
        <fullName evidence="2">DNA polymerase III epsilon subunit</fullName>
    </submittedName>
</protein>
<dbReference type="PANTHER" id="PTHR30231:SF7">
    <property type="entry name" value="BLR4117 PROTEIN"/>
    <property type="match status" value="1"/>
</dbReference>
<dbReference type="eggNOG" id="COG0847">
    <property type="taxonomic scope" value="Bacteria"/>
</dbReference>
<evidence type="ECO:0000313" key="2">
    <source>
        <dbReference type="EMBL" id="EKV30760.1"/>
    </source>
</evidence>
<dbReference type="Proteomes" id="UP000009881">
    <property type="component" value="Unassembled WGS sequence"/>
</dbReference>
<dbReference type="SMART" id="SM00479">
    <property type="entry name" value="EXOIII"/>
    <property type="match status" value="1"/>
</dbReference>
<dbReference type="InterPro" id="IPR013520">
    <property type="entry name" value="Ribonucl_H"/>
</dbReference>
<dbReference type="InterPro" id="IPR012337">
    <property type="entry name" value="RNaseH-like_sf"/>
</dbReference>
<organism evidence="2 3">
    <name type="scientific">Caenispirillum salinarum AK4</name>
    <dbReference type="NCBI Taxonomy" id="1238182"/>
    <lineage>
        <taxon>Bacteria</taxon>
        <taxon>Pseudomonadati</taxon>
        <taxon>Pseudomonadota</taxon>
        <taxon>Alphaproteobacteria</taxon>
        <taxon>Rhodospirillales</taxon>
        <taxon>Novispirillaceae</taxon>
        <taxon>Caenispirillum</taxon>
    </lineage>
</organism>
<keyword evidence="3" id="KW-1185">Reference proteome</keyword>
<name>K9GXP8_9PROT</name>
<dbReference type="STRING" id="1238182.C882_4097"/>
<gene>
    <name evidence="2" type="ORF">C882_4097</name>
</gene>
<dbReference type="AlphaFoldDB" id="K9GXP8"/>
<feature type="domain" description="Exonuclease" evidence="1">
    <location>
        <begin position="33"/>
        <end position="210"/>
    </location>
</feature>
<dbReference type="GO" id="GO:0005829">
    <property type="term" value="C:cytosol"/>
    <property type="evidence" value="ECO:0007669"/>
    <property type="project" value="TreeGrafter"/>
</dbReference>
<dbReference type="GO" id="GO:0008408">
    <property type="term" value="F:3'-5' exonuclease activity"/>
    <property type="evidence" value="ECO:0007669"/>
    <property type="project" value="TreeGrafter"/>
</dbReference>
<sequence>MNVILHGMKRALGRRRLKDPEYTFLFEPDGSDEAVCFDCETSGLEPATAELLSIGAVKIKGNRILTSERLELTIRPERAVPADAIKVNHLREMDVAGGLPVHEALDTFLRFVGGRPLVGYYLEFDVAMVNKYLRPWLGVGLPNRQTDVSAMYYDRTIKRAGAHDYTGTVDLRFASIMEDLGLPERGAHDAFNDALMTALIYVKLMEDARPRVD</sequence>
<dbReference type="RefSeq" id="WP_009540205.1">
    <property type="nucleotide sequence ID" value="NZ_ANHY01000007.1"/>
</dbReference>
<dbReference type="GO" id="GO:0006259">
    <property type="term" value="P:DNA metabolic process"/>
    <property type="evidence" value="ECO:0007669"/>
    <property type="project" value="UniProtKB-ARBA"/>
</dbReference>
<dbReference type="PANTHER" id="PTHR30231">
    <property type="entry name" value="DNA POLYMERASE III SUBUNIT EPSILON"/>
    <property type="match status" value="1"/>
</dbReference>
<dbReference type="EMBL" id="ANHY01000007">
    <property type="protein sequence ID" value="EKV30760.1"/>
    <property type="molecule type" value="Genomic_DNA"/>
</dbReference>
<evidence type="ECO:0000259" key="1">
    <source>
        <dbReference type="SMART" id="SM00479"/>
    </source>
</evidence>
<dbReference type="CDD" id="cd06127">
    <property type="entry name" value="DEDDh"/>
    <property type="match status" value="1"/>
</dbReference>
<dbReference type="NCBIfam" id="NF006601">
    <property type="entry name" value="PRK09145.1"/>
    <property type="match status" value="1"/>
</dbReference>
<dbReference type="InterPro" id="IPR036397">
    <property type="entry name" value="RNaseH_sf"/>
</dbReference>